<gene>
    <name evidence="1" type="ORF">LF65_04428</name>
</gene>
<organism evidence="1 2">
    <name type="scientific">Clostridium beijerinckii</name>
    <name type="common">Clostridium MP</name>
    <dbReference type="NCBI Taxonomy" id="1520"/>
    <lineage>
        <taxon>Bacteria</taxon>
        <taxon>Bacillati</taxon>
        <taxon>Bacillota</taxon>
        <taxon>Clostridia</taxon>
        <taxon>Eubacteriales</taxon>
        <taxon>Clostridiaceae</taxon>
        <taxon>Clostridium</taxon>
    </lineage>
</organism>
<dbReference type="RefSeq" id="WP_041899000.1">
    <property type="nucleotide sequence ID" value="NZ_CP010086.2"/>
</dbReference>
<reference evidence="2" key="1">
    <citation type="submission" date="2014-12" db="EMBL/GenBank/DDBJ databases">
        <title>Genome sequence of Clostridium beijerinckii strain 59B.</title>
        <authorList>
            <person name="Little G.T."/>
            <person name="Minton N.P."/>
        </authorList>
    </citation>
    <scope>NUCLEOTIDE SEQUENCE [LARGE SCALE GENOMIC DNA]</scope>
    <source>
        <strain evidence="2">59B</strain>
    </source>
</reference>
<dbReference type="EMBL" id="CP010086">
    <property type="protein sequence ID" value="AJH00968.1"/>
    <property type="molecule type" value="Genomic_DNA"/>
</dbReference>
<dbReference type="KEGG" id="cbei:LF65_04428"/>
<proteinExistence type="predicted"/>
<name>A0A0B5QSA2_CLOBE</name>
<accession>A0A0B5QSA2</accession>
<dbReference type="OrthoDB" id="1936621at2"/>
<evidence type="ECO:0000313" key="1">
    <source>
        <dbReference type="EMBL" id="AJH00968.1"/>
    </source>
</evidence>
<protein>
    <submittedName>
        <fullName evidence="1">Uncharacterized protein</fullName>
    </submittedName>
</protein>
<dbReference type="Proteomes" id="UP000031866">
    <property type="component" value="Chromosome"/>
</dbReference>
<dbReference type="AlphaFoldDB" id="A0A0B5QSA2"/>
<evidence type="ECO:0000313" key="2">
    <source>
        <dbReference type="Proteomes" id="UP000031866"/>
    </source>
</evidence>
<sequence length="106" mass="11623">MKRYVILIFIFLLISSTTISQLAYGQVGKTLSQGIYSARDANLKIGSPITAKIDSPNSRIIIIVIDSDQQLQELIRLGPQSPQHTIKPLDYGSSIIVFGTSPVTFT</sequence>